<protein>
    <submittedName>
        <fullName evidence="2">2-hydroxyacyl-CoA dehydratase</fullName>
    </submittedName>
</protein>
<comment type="caution">
    <text evidence="2">The sequence shown here is derived from an EMBL/GenBank/DDBJ whole genome shotgun (WGS) entry which is preliminary data.</text>
</comment>
<comment type="similarity">
    <text evidence="1">Belongs to the FldB/FldC dehydratase alpha/beta subunit family.</text>
</comment>
<reference evidence="2 3" key="1">
    <citation type="journal article" date="2017" name="ISME J.">
        <title>Energy and carbon metabolisms in a deep terrestrial subsurface fluid microbial community.</title>
        <authorList>
            <person name="Momper L."/>
            <person name="Jungbluth S.P."/>
            <person name="Lee M.D."/>
            <person name="Amend J.P."/>
        </authorList>
    </citation>
    <scope>NUCLEOTIDE SEQUENCE [LARGE SCALE GENOMIC DNA]</scope>
    <source>
        <strain evidence="2">SURF_5</strain>
    </source>
</reference>
<proteinExistence type="inferred from homology"/>
<name>A0A3A4NRX4_ABYX5</name>
<evidence type="ECO:0000313" key="2">
    <source>
        <dbReference type="EMBL" id="RJP18301.1"/>
    </source>
</evidence>
<dbReference type="AlphaFoldDB" id="A0A3A4NRX4"/>
<dbReference type="Gene3D" id="3.40.50.11900">
    <property type="match status" value="1"/>
</dbReference>
<dbReference type="Proteomes" id="UP000265882">
    <property type="component" value="Unassembled WGS sequence"/>
</dbReference>
<evidence type="ECO:0000256" key="1">
    <source>
        <dbReference type="ARBA" id="ARBA00005806"/>
    </source>
</evidence>
<organism evidence="2 3">
    <name type="scientific">Abyssobacteria bacterium (strain SURF_5)</name>
    <dbReference type="NCBI Taxonomy" id="2093360"/>
    <lineage>
        <taxon>Bacteria</taxon>
        <taxon>Pseudomonadati</taxon>
        <taxon>Candidatus Hydrogenedentota</taxon>
        <taxon>Candidatus Abyssobacteria</taxon>
    </lineage>
</organism>
<evidence type="ECO:0000313" key="3">
    <source>
        <dbReference type="Proteomes" id="UP000265882"/>
    </source>
</evidence>
<dbReference type="InterPro" id="IPR010327">
    <property type="entry name" value="FldB/FldC_alpha/beta"/>
</dbReference>
<dbReference type="EMBL" id="QZKU01000103">
    <property type="protein sequence ID" value="RJP18301.1"/>
    <property type="molecule type" value="Genomic_DNA"/>
</dbReference>
<dbReference type="PANTHER" id="PTHR30548">
    <property type="entry name" value="2-HYDROXYGLUTARYL-COA DEHYDRATASE, D-COMPONENT-RELATED"/>
    <property type="match status" value="1"/>
</dbReference>
<sequence>MKTDSAQKPVIGWFCTYTPEELILAAGLESRRILGDAAGMAAADTYLHPNLCAFVRACFGSLLNNPNSFAGVVGIDSCDAMRRLFDACRHFLPVQFSHILALPHEVNEDAVQFFHAELQAFTPALRTYSGNNLNDDNLLRAIAITNETRLILSELDELRRAPTGIVASQYYRILRQSMASDKKEFNRAWRGRLQQLRESNPASREGARVVLSGGVLDDMWIVETIEAAGGHVVADDLCCGSRYFGGLVRTDGDPLLQIAERYIRRLPCARMNTTGKRIDHLLELVRQTNATGLIYYSVKFCDPHTLDWVMIQPELQRMRIPALRCEADYSPGNREQIRTRIEAFLEMLS</sequence>
<dbReference type="Gene3D" id="3.40.50.11890">
    <property type="match status" value="1"/>
</dbReference>
<dbReference type="Gene3D" id="1.20.1270.370">
    <property type="match status" value="1"/>
</dbReference>
<dbReference type="Pfam" id="PF06050">
    <property type="entry name" value="HGD-D"/>
    <property type="match status" value="1"/>
</dbReference>
<gene>
    <name evidence="2" type="ORF">C4520_14695</name>
</gene>
<dbReference type="PANTHER" id="PTHR30548:SF1">
    <property type="entry name" value="DEHYDRATASE SUBUNIT MJ0007-RELATED"/>
    <property type="match status" value="1"/>
</dbReference>
<accession>A0A3A4NRX4</accession>